<dbReference type="SUPFAM" id="SSF50022">
    <property type="entry name" value="ISP domain"/>
    <property type="match status" value="1"/>
</dbReference>
<dbReference type="Pfam" id="PF13806">
    <property type="entry name" value="Rieske_2"/>
    <property type="match status" value="1"/>
</dbReference>
<dbReference type="Gene3D" id="2.102.10.10">
    <property type="entry name" value="Rieske [2Fe-2S] iron-sulphur domain"/>
    <property type="match status" value="1"/>
</dbReference>
<keyword evidence="9" id="KW-1185">Reference proteome</keyword>
<accession>A0A5B8KVU6</accession>
<dbReference type="PROSITE" id="PS51296">
    <property type="entry name" value="RIESKE"/>
    <property type="match status" value="1"/>
</dbReference>
<name>A0A5B8KVU6_9HYPH</name>
<dbReference type="PANTHER" id="PTHR21496:SF23">
    <property type="entry name" value="3-PHENYLPROPIONATE_CINNAMIC ACID DIOXYGENASE FERREDOXIN SUBUNIT"/>
    <property type="match status" value="1"/>
</dbReference>
<dbReference type="CDD" id="cd03530">
    <property type="entry name" value="Rieske_NirD_small_Bacillus"/>
    <property type="match status" value="1"/>
</dbReference>
<keyword evidence="1" id="KW-0001">2Fe-2S</keyword>
<proteinExistence type="predicted"/>
<dbReference type="NCBIfam" id="TIGR02378">
    <property type="entry name" value="nirD_assim_sml"/>
    <property type="match status" value="1"/>
</dbReference>
<dbReference type="Proteomes" id="UP000321389">
    <property type="component" value="Chromosome"/>
</dbReference>
<protein>
    <submittedName>
        <fullName evidence="8">Nitrite reductase small subunit NirD</fullName>
    </submittedName>
</protein>
<dbReference type="InterPro" id="IPR017941">
    <property type="entry name" value="Rieske_2Fe-2S"/>
</dbReference>
<keyword evidence="4" id="KW-0408">Iron</keyword>
<dbReference type="GO" id="GO:0008942">
    <property type="term" value="F:nitrite reductase [NAD(P)H] activity"/>
    <property type="evidence" value="ECO:0007669"/>
    <property type="project" value="InterPro"/>
</dbReference>
<evidence type="ECO:0000256" key="4">
    <source>
        <dbReference type="ARBA" id="ARBA00023004"/>
    </source>
</evidence>
<dbReference type="GO" id="GO:0051537">
    <property type="term" value="F:2 iron, 2 sulfur cluster binding"/>
    <property type="evidence" value="ECO:0007669"/>
    <property type="project" value="UniProtKB-KW"/>
</dbReference>
<gene>
    <name evidence="8" type="primary">nirD</name>
    <name evidence="8" type="ORF">FQ775_04495</name>
</gene>
<dbReference type="OrthoDB" id="9800776at2"/>
<dbReference type="EMBL" id="CP042301">
    <property type="protein sequence ID" value="QDY99692.1"/>
    <property type="molecule type" value="Genomic_DNA"/>
</dbReference>
<dbReference type="GO" id="GO:0046872">
    <property type="term" value="F:metal ion binding"/>
    <property type="evidence" value="ECO:0007669"/>
    <property type="project" value="UniProtKB-KW"/>
</dbReference>
<keyword evidence="5" id="KW-0411">Iron-sulfur</keyword>
<evidence type="ECO:0000256" key="2">
    <source>
        <dbReference type="ARBA" id="ARBA00022723"/>
    </source>
</evidence>
<keyword evidence="6" id="KW-0534">Nitrate assimilation</keyword>
<evidence type="ECO:0000313" key="8">
    <source>
        <dbReference type="EMBL" id="QDY99692.1"/>
    </source>
</evidence>
<sequence length="109" mass="11462">MKWTAIGNIDDIPPRGARCVATPQGRIGVFRTADDRVFAIEDHCPHRGGPLSQGIVHGTSVTCPLHNWVISLETGEALGADEGSVRTIPLKVEDGRLLIALEAVGAAAA</sequence>
<dbReference type="InterPro" id="IPR036922">
    <property type="entry name" value="Rieske_2Fe-2S_sf"/>
</dbReference>
<evidence type="ECO:0000256" key="5">
    <source>
        <dbReference type="ARBA" id="ARBA00023014"/>
    </source>
</evidence>
<evidence type="ECO:0000313" key="9">
    <source>
        <dbReference type="Proteomes" id="UP000321389"/>
    </source>
</evidence>
<dbReference type="RefSeq" id="WP_146298346.1">
    <property type="nucleotide sequence ID" value="NZ_CP042301.2"/>
</dbReference>
<evidence type="ECO:0000256" key="6">
    <source>
        <dbReference type="ARBA" id="ARBA00023063"/>
    </source>
</evidence>
<dbReference type="PANTHER" id="PTHR21496">
    <property type="entry name" value="FERREDOXIN-RELATED"/>
    <property type="match status" value="1"/>
</dbReference>
<evidence type="ECO:0000256" key="1">
    <source>
        <dbReference type="ARBA" id="ARBA00022714"/>
    </source>
</evidence>
<evidence type="ECO:0000256" key="3">
    <source>
        <dbReference type="ARBA" id="ARBA00023002"/>
    </source>
</evidence>
<dbReference type="InterPro" id="IPR012748">
    <property type="entry name" value="Rieske-like_NirD"/>
</dbReference>
<dbReference type="AlphaFoldDB" id="A0A5B8KVU6"/>
<dbReference type="GO" id="GO:0042128">
    <property type="term" value="P:nitrate assimilation"/>
    <property type="evidence" value="ECO:0007669"/>
    <property type="project" value="UniProtKB-KW"/>
</dbReference>
<organism evidence="8 9">
    <name type="scientific">Nitratireductor mangrovi</name>
    <dbReference type="NCBI Taxonomy" id="2599600"/>
    <lineage>
        <taxon>Bacteria</taxon>
        <taxon>Pseudomonadati</taxon>
        <taxon>Pseudomonadota</taxon>
        <taxon>Alphaproteobacteria</taxon>
        <taxon>Hyphomicrobiales</taxon>
        <taxon>Phyllobacteriaceae</taxon>
        <taxon>Nitratireductor</taxon>
    </lineage>
</organism>
<feature type="domain" description="Rieske" evidence="7">
    <location>
        <begin position="3"/>
        <end position="99"/>
    </location>
</feature>
<dbReference type="KEGG" id="niy:FQ775_04495"/>
<keyword evidence="3" id="KW-0560">Oxidoreductase</keyword>
<keyword evidence="2" id="KW-0479">Metal-binding</keyword>
<evidence type="ECO:0000259" key="7">
    <source>
        <dbReference type="PROSITE" id="PS51296"/>
    </source>
</evidence>
<reference evidence="8" key="1">
    <citation type="submission" date="2020-04" db="EMBL/GenBank/DDBJ databases">
        <title>Nitratireductor sp. nov. isolated from mangrove soil.</title>
        <authorList>
            <person name="Ye Y."/>
        </authorList>
    </citation>
    <scope>NUCLEOTIDE SEQUENCE</scope>
    <source>
        <strain evidence="8">SY7</strain>
    </source>
</reference>